<name>A0ABQ5ZYW8_9GAMM</name>
<evidence type="ECO:0000313" key="8">
    <source>
        <dbReference type="Proteomes" id="UP001156682"/>
    </source>
</evidence>
<dbReference type="Pfam" id="PF00155">
    <property type="entry name" value="Aminotran_1_2"/>
    <property type="match status" value="1"/>
</dbReference>
<dbReference type="NCBIfam" id="TIGR04350">
    <property type="entry name" value="C_S_lyase_PatB"/>
    <property type="match status" value="1"/>
</dbReference>
<protein>
    <recommendedName>
        <fullName evidence="2">cysteine-S-conjugate beta-lyase</fullName>
        <ecNumber evidence="2">4.4.1.13</ecNumber>
    </recommendedName>
</protein>
<dbReference type="PANTHER" id="PTHR43525:SF1">
    <property type="entry name" value="PROTEIN MALY"/>
    <property type="match status" value="1"/>
</dbReference>
<keyword evidence="7" id="KW-0808">Transferase</keyword>
<keyword evidence="8" id="KW-1185">Reference proteome</keyword>
<evidence type="ECO:0000313" key="7">
    <source>
        <dbReference type="EMBL" id="GLR64493.1"/>
    </source>
</evidence>
<dbReference type="Proteomes" id="UP001156682">
    <property type="component" value="Unassembled WGS sequence"/>
</dbReference>
<dbReference type="CDD" id="cd00609">
    <property type="entry name" value="AAT_like"/>
    <property type="match status" value="1"/>
</dbReference>
<reference evidence="8" key="1">
    <citation type="journal article" date="2019" name="Int. J. Syst. Evol. Microbiol.">
        <title>The Global Catalogue of Microorganisms (GCM) 10K type strain sequencing project: providing services to taxonomists for standard genome sequencing and annotation.</title>
        <authorList>
            <consortium name="The Broad Institute Genomics Platform"/>
            <consortium name="The Broad Institute Genome Sequencing Center for Infectious Disease"/>
            <person name="Wu L."/>
            <person name="Ma J."/>
        </authorList>
    </citation>
    <scope>NUCLEOTIDE SEQUENCE [LARGE SCALE GENOMIC DNA]</scope>
    <source>
        <strain evidence="8">NBRC 100033</strain>
    </source>
</reference>
<keyword evidence="7" id="KW-0032">Aminotransferase</keyword>
<dbReference type="Gene3D" id="3.90.1150.10">
    <property type="entry name" value="Aspartate Aminotransferase, domain 1"/>
    <property type="match status" value="1"/>
</dbReference>
<dbReference type="InterPro" id="IPR027619">
    <property type="entry name" value="C-S_lyase_PatB-like"/>
</dbReference>
<keyword evidence="4" id="KW-0456">Lyase</keyword>
<dbReference type="GO" id="GO:0008483">
    <property type="term" value="F:transaminase activity"/>
    <property type="evidence" value="ECO:0007669"/>
    <property type="project" value="UniProtKB-KW"/>
</dbReference>
<organism evidence="7 8">
    <name type="scientific">Marinospirillum insulare</name>
    <dbReference type="NCBI Taxonomy" id="217169"/>
    <lineage>
        <taxon>Bacteria</taxon>
        <taxon>Pseudomonadati</taxon>
        <taxon>Pseudomonadota</taxon>
        <taxon>Gammaproteobacteria</taxon>
        <taxon>Oceanospirillales</taxon>
        <taxon>Oceanospirillaceae</taxon>
        <taxon>Marinospirillum</taxon>
    </lineage>
</organism>
<dbReference type="SUPFAM" id="SSF53383">
    <property type="entry name" value="PLP-dependent transferases"/>
    <property type="match status" value="1"/>
</dbReference>
<comment type="cofactor">
    <cofactor evidence="1">
        <name>pyridoxal 5'-phosphate</name>
        <dbReference type="ChEBI" id="CHEBI:597326"/>
    </cofactor>
</comment>
<dbReference type="InterPro" id="IPR015422">
    <property type="entry name" value="PyrdxlP-dep_Trfase_small"/>
</dbReference>
<accession>A0ABQ5ZYW8</accession>
<dbReference type="InterPro" id="IPR015424">
    <property type="entry name" value="PyrdxlP-dep_Trfase"/>
</dbReference>
<feature type="domain" description="Aminotransferase class I/classII large" evidence="6">
    <location>
        <begin position="42"/>
        <end position="365"/>
    </location>
</feature>
<gene>
    <name evidence="7" type="ORF">GCM10007878_19310</name>
</gene>
<comment type="similarity">
    <text evidence="5">Belongs to the class-II pyridoxal-phosphate-dependent aminotransferase family. MalY/PatB cystathionine beta-lyase subfamily.</text>
</comment>
<evidence type="ECO:0000256" key="5">
    <source>
        <dbReference type="ARBA" id="ARBA00037974"/>
    </source>
</evidence>
<evidence type="ECO:0000256" key="4">
    <source>
        <dbReference type="ARBA" id="ARBA00023239"/>
    </source>
</evidence>
<dbReference type="InterPro" id="IPR051798">
    <property type="entry name" value="Class-II_PLP-Dep_Aminotrans"/>
</dbReference>
<evidence type="ECO:0000256" key="1">
    <source>
        <dbReference type="ARBA" id="ARBA00001933"/>
    </source>
</evidence>
<keyword evidence="3" id="KW-0663">Pyridoxal phosphate</keyword>
<dbReference type="InterPro" id="IPR015421">
    <property type="entry name" value="PyrdxlP-dep_Trfase_major"/>
</dbReference>
<sequence>MNFDFVTPVDRKNTASLKWQRYEQQDVIPMWVADMDLTSPPGVQKALSKAVSAGVFGYGEVPQGLNQAFIDWCASQYNWQVEKDWLVWIPGVVPGFNLAVEAWLKPEQGLLVQSPVYPPIRVLGNLRQRPSVDLPMSESINNFSSYLKPETSALVLCNPQNPLGKVYSRQELEELAGLAEENDLLVISDDIWSDLILEPSLRHVPYASVSEVAAQHSITLMAPSKTFNIAGLSCAVAVIPNPKLRASYRKKMRGLMPDMNYLGLVAAQAAWEGGHDWLEALKTHLNANLDILENWLKDFPQIGYQRPQATFVAWLDVSSLQLENPYETFLQGGVALSPGEAYGESGYLRLNFGCSAEQLKQALHRMTKVLYNVGVIK</sequence>
<evidence type="ECO:0000256" key="2">
    <source>
        <dbReference type="ARBA" id="ARBA00012224"/>
    </source>
</evidence>
<evidence type="ECO:0000259" key="6">
    <source>
        <dbReference type="Pfam" id="PF00155"/>
    </source>
</evidence>
<dbReference type="RefSeq" id="WP_027851728.1">
    <property type="nucleotide sequence ID" value="NZ_BSOR01000033.1"/>
</dbReference>
<comment type="caution">
    <text evidence="7">The sequence shown here is derived from an EMBL/GenBank/DDBJ whole genome shotgun (WGS) entry which is preliminary data.</text>
</comment>
<dbReference type="Gene3D" id="3.40.640.10">
    <property type="entry name" value="Type I PLP-dependent aspartate aminotransferase-like (Major domain)"/>
    <property type="match status" value="1"/>
</dbReference>
<dbReference type="PANTHER" id="PTHR43525">
    <property type="entry name" value="PROTEIN MALY"/>
    <property type="match status" value="1"/>
</dbReference>
<dbReference type="EC" id="4.4.1.13" evidence="2"/>
<dbReference type="EMBL" id="BSOR01000033">
    <property type="protein sequence ID" value="GLR64493.1"/>
    <property type="molecule type" value="Genomic_DNA"/>
</dbReference>
<proteinExistence type="inferred from homology"/>
<dbReference type="InterPro" id="IPR004839">
    <property type="entry name" value="Aminotransferase_I/II_large"/>
</dbReference>
<evidence type="ECO:0000256" key="3">
    <source>
        <dbReference type="ARBA" id="ARBA00022898"/>
    </source>
</evidence>